<dbReference type="EMBL" id="JADIMA010000007">
    <property type="protein sequence ID" value="MBO8472073.1"/>
    <property type="molecule type" value="Genomic_DNA"/>
</dbReference>
<organism evidence="2 3">
    <name type="scientific">Candidatus Merdivivens pullicola</name>
    <dbReference type="NCBI Taxonomy" id="2840872"/>
    <lineage>
        <taxon>Bacteria</taxon>
        <taxon>Pseudomonadati</taxon>
        <taxon>Bacteroidota</taxon>
        <taxon>Bacteroidia</taxon>
        <taxon>Bacteroidales</taxon>
        <taxon>Muribaculaceae</taxon>
        <taxon>Muribaculaceae incertae sedis</taxon>
        <taxon>Candidatus Merdivivens</taxon>
    </lineage>
</organism>
<evidence type="ECO:0000313" key="3">
    <source>
        <dbReference type="Proteomes" id="UP000823604"/>
    </source>
</evidence>
<evidence type="ECO:0000313" key="2">
    <source>
        <dbReference type="EMBL" id="MBO8472073.1"/>
    </source>
</evidence>
<name>A0A9D9IG37_9BACT</name>
<dbReference type="Proteomes" id="UP000823604">
    <property type="component" value="Unassembled WGS sequence"/>
</dbReference>
<accession>A0A9D9IG37</accession>
<comment type="caution">
    <text evidence="2">The sequence shown here is derived from an EMBL/GenBank/DDBJ whole genome shotgun (WGS) entry which is preliminary data.</text>
</comment>
<evidence type="ECO:0000256" key="1">
    <source>
        <dbReference type="SAM" id="SignalP"/>
    </source>
</evidence>
<proteinExistence type="predicted"/>
<protein>
    <submittedName>
        <fullName evidence="2">Uncharacterized protein</fullName>
    </submittedName>
</protein>
<reference evidence="2" key="2">
    <citation type="journal article" date="2021" name="PeerJ">
        <title>Extensive microbial diversity within the chicken gut microbiome revealed by metagenomics and culture.</title>
        <authorList>
            <person name="Gilroy R."/>
            <person name="Ravi A."/>
            <person name="Getino M."/>
            <person name="Pursley I."/>
            <person name="Horton D.L."/>
            <person name="Alikhan N.F."/>
            <person name="Baker D."/>
            <person name="Gharbi K."/>
            <person name="Hall N."/>
            <person name="Watson M."/>
            <person name="Adriaenssens E.M."/>
            <person name="Foster-Nyarko E."/>
            <person name="Jarju S."/>
            <person name="Secka A."/>
            <person name="Antonio M."/>
            <person name="Oren A."/>
            <person name="Chaudhuri R.R."/>
            <person name="La Ragione R."/>
            <person name="Hildebrand F."/>
            <person name="Pallen M.J."/>
        </authorList>
    </citation>
    <scope>NUCLEOTIDE SEQUENCE</scope>
    <source>
        <strain evidence="2">B1-8020</strain>
    </source>
</reference>
<feature type="chain" id="PRO_5039458487" evidence="1">
    <location>
        <begin position="26"/>
        <end position="137"/>
    </location>
</feature>
<dbReference type="AlphaFoldDB" id="A0A9D9IG37"/>
<reference evidence="2" key="1">
    <citation type="submission" date="2020-10" db="EMBL/GenBank/DDBJ databases">
        <authorList>
            <person name="Gilroy R."/>
        </authorList>
    </citation>
    <scope>NUCLEOTIDE SEQUENCE</scope>
    <source>
        <strain evidence="2">B1-8020</strain>
    </source>
</reference>
<feature type="signal peptide" evidence="1">
    <location>
        <begin position="1"/>
        <end position="25"/>
    </location>
</feature>
<keyword evidence="1" id="KW-0732">Signal</keyword>
<gene>
    <name evidence="2" type="ORF">IAB81_00380</name>
</gene>
<sequence length="137" mass="15236">MKKFFIVSIITAAVLAGALTINVFAQTNREIKENGIIPEQFENVMFTISKGDSRICVLNGKDVIMLYSLLPESLASQISEEWDIFNSYLSRKSLSGTYGGVKYDLTDEGAMVFTCYDYKVTVENASLSGIGEMLYRS</sequence>